<accession>A0ABM1QD09</accession>
<feature type="signal peptide" evidence="2">
    <location>
        <begin position="1"/>
        <end position="19"/>
    </location>
</feature>
<reference evidence="4" key="2">
    <citation type="submission" date="2025-08" db="UniProtKB">
        <authorList>
            <consortium name="RefSeq"/>
        </authorList>
    </citation>
    <scope>IDENTIFICATION</scope>
    <source>
        <tissue evidence="4">Leaf</tissue>
    </source>
</reference>
<dbReference type="PANTHER" id="PTHR31284">
    <property type="entry name" value="ACID PHOSPHATASE-LIKE PROTEIN"/>
    <property type="match status" value="1"/>
</dbReference>
<reference evidence="3" key="1">
    <citation type="journal article" date="2014" name="Nat. Commun.">
        <title>The emerging biofuel crop Camelina sativa retains a highly undifferentiated hexaploid genome structure.</title>
        <authorList>
            <person name="Kagale S."/>
            <person name="Koh C."/>
            <person name="Nixon J."/>
            <person name="Bollina V."/>
            <person name="Clarke W.E."/>
            <person name="Tuteja R."/>
            <person name="Spillane C."/>
            <person name="Robinson S.J."/>
            <person name="Links M.G."/>
            <person name="Clarke C."/>
            <person name="Higgins E.E."/>
            <person name="Huebert T."/>
            <person name="Sharpe A.G."/>
            <person name="Parkin I.A."/>
        </authorList>
    </citation>
    <scope>NUCLEOTIDE SEQUENCE [LARGE SCALE GENOMIC DNA]</scope>
    <source>
        <strain evidence="3">cv. DH55</strain>
    </source>
</reference>
<dbReference type="SUPFAM" id="SSF56784">
    <property type="entry name" value="HAD-like"/>
    <property type="match status" value="1"/>
</dbReference>
<dbReference type="PANTHER" id="PTHR31284:SF19">
    <property type="entry name" value="VEGETATIVE STORAGE PROTEIN 1-RELATED"/>
    <property type="match status" value="1"/>
</dbReference>
<proteinExistence type="predicted"/>
<dbReference type="GeneID" id="104706792"/>
<evidence type="ECO:0000313" key="4">
    <source>
        <dbReference type="RefSeq" id="XP_019084647.1"/>
    </source>
</evidence>
<feature type="chain" id="PRO_5045549718" evidence="2">
    <location>
        <begin position="20"/>
        <end position="289"/>
    </location>
</feature>
<evidence type="ECO:0000256" key="1">
    <source>
        <dbReference type="ARBA" id="ARBA00022729"/>
    </source>
</evidence>
<dbReference type="Gene3D" id="3.40.50.1000">
    <property type="entry name" value="HAD superfamily/HAD-like"/>
    <property type="match status" value="1"/>
</dbReference>
<dbReference type="InterPro" id="IPR005519">
    <property type="entry name" value="Acid_phosphat_B-like"/>
</dbReference>
<dbReference type="Proteomes" id="UP000694864">
    <property type="component" value="Chromosome 8"/>
</dbReference>
<evidence type="ECO:0000313" key="3">
    <source>
        <dbReference type="Proteomes" id="UP000694864"/>
    </source>
</evidence>
<keyword evidence="3" id="KW-1185">Reference proteome</keyword>
<name>A0ABM1QD09_CAMSA</name>
<evidence type="ECO:0000256" key="2">
    <source>
        <dbReference type="SAM" id="SignalP"/>
    </source>
</evidence>
<keyword evidence="1 2" id="KW-0732">Signal</keyword>
<dbReference type="InterPro" id="IPR036412">
    <property type="entry name" value="HAD-like_sf"/>
</dbReference>
<protein>
    <submittedName>
        <fullName evidence="4">Vegetative storage protein 1-like</fullName>
    </submittedName>
</protein>
<dbReference type="Pfam" id="PF03767">
    <property type="entry name" value="Acid_phosphat_B"/>
    <property type="match status" value="1"/>
</dbReference>
<sequence length="289" mass="33636">MKILSLSLLLFLTATVSHSRPSEPVPRLIELFTSTKIVENEAEFLEKQRLSISWHLGVETSNIINFKTVFANCKDYVEDYLKTSQQYRYDSKTVCKEAYFYAKDLVLRNDTYNVWIFDLDETLLSNIPFYAKYGYGTEKHEPETFRKWLEAGEAPVLPETLHLYQNILELWISPVLLTERFQDLEEVTLKNLKAAGFPYWRHVFFKECRPTGSSKKIANFNQRRRRIWRGMATLSLGILETNGLIWLRTALGEGLLSSLIHSTTRSNKDHASTLYVFFFYLCIPVVATC</sequence>
<dbReference type="InterPro" id="IPR023214">
    <property type="entry name" value="HAD_sf"/>
</dbReference>
<gene>
    <name evidence="4" type="primary">LOC104706792</name>
</gene>
<dbReference type="RefSeq" id="XP_019084647.1">
    <property type="nucleotide sequence ID" value="XM_019229102.1"/>
</dbReference>
<organism evidence="3 4">
    <name type="scientific">Camelina sativa</name>
    <name type="common">False flax</name>
    <name type="synonym">Myagrum sativum</name>
    <dbReference type="NCBI Taxonomy" id="90675"/>
    <lineage>
        <taxon>Eukaryota</taxon>
        <taxon>Viridiplantae</taxon>
        <taxon>Streptophyta</taxon>
        <taxon>Embryophyta</taxon>
        <taxon>Tracheophyta</taxon>
        <taxon>Spermatophyta</taxon>
        <taxon>Magnoliopsida</taxon>
        <taxon>eudicotyledons</taxon>
        <taxon>Gunneridae</taxon>
        <taxon>Pentapetalae</taxon>
        <taxon>rosids</taxon>
        <taxon>malvids</taxon>
        <taxon>Brassicales</taxon>
        <taxon>Brassicaceae</taxon>
        <taxon>Camelineae</taxon>
        <taxon>Camelina</taxon>
    </lineage>
</organism>